<organism evidence="1 2">
    <name type="scientific">Acidithiobacillus montserratensis</name>
    <dbReference type="NCBI Taxonomy" id="2729135"/>
    <lineage>
        <taxon>Bacteria</taxon>
        <taxon>Pseudomonadati</taxon>
        <taxon>Pseudomonadota</taxon>
        <taxon>Acidithiobacillia</taxon>
        <taxon>Acidithiobacillales</taxon>
        <taxon>Acidithiobacillaceae</taxon>
        <taxon>Acidithiobacillus</taxon>
    </lineage>
</organism>
<evidence type="ECO:0000313" key="2">
    <source>
        <dbReference type="Proteomes" id="UP001195965"/>
    </source>
</evidence>
<proteinExistence type="predicted"/>
<dbReference type="EMBL" id="CP127526">
    <property type="protein sequence ID" value="XRI74055.1"/>
    <property type="molecule type" value="Genomic_DNA"/>
</dbReference>
<sequence length="1846" mass="181275">MNRCYQLIRQSRTGNLLVASELARKKGHGTAQKNSLRHLGIGFFSASCVLFLSAMGGLAQAAPLPGTLVTQSESLTGNINGEGNGGYFVNGAGTTLTVSHGSLDNFDTVGGSGSGGGAGMGGAIFVNQGAKAIIHDVNFGQDVATGGQGGTKGLLYGGSLDNLFNTPPPAAAGANGTSPTTFPNQVDPNGVQGSKGRTGANGGFGQAGGAGGVGGNGTNGGQYDPFLITDVAASAATVTTIGAQIIALTKNMAALAQKVSGESSQAAGELDDAIAATAEAATDTAAAAADAGDAADPFEAPVAGTEAAANAADAGEEAATAAGDYAAQAGEDTVDSADSEELAADGTELAVLTTEASVDATDLASNTASLAYWNQALADGQLGIGGEGGPGGQGGNGGFGAGGAPGGSGGNGGNGGANEYPGIPGASPQYGGAIGGNGGDAGDGGAGGFGGGGGGGGLGGQAGLGANQPGGESNGGVVRSDGETGNGTNNAGAAGFGGGNGSNGQGYDTPGGGGQGGSGYGGAIFVNKGGTLILTGTDTFSSTDNALAGNSVNGGSAGQAAGTDLFMMNGSHVVLDPGAGHTITFNGTIADDSVASIGGYYIPAGQGAGLSIDSGLVIFNGNNTYTGQTKLNGGVLQAQNGVGLNLESNLRMNGGVFQSQGTFSRYVGSAPNEVEWTGSGGFAAAGGPLTVTLNNNAPLTWDAGYFVPTGNALIFGSPSANNMVNFTNAINLNGGNRTILVTANPADDDYAVLDGVLSNGALTVGDSTHIGVLILDAENTYTGGTTINAGTLALGPTGSLYQHGAVDVGSGGILDISTASSNETIGGLSGAGVVNLGSHSLEIDPANTQASTFSGVIENGGLAGGGGGGLAVENGDEELTGTNTYDGPTTIASPAELSLSGAGSIADSSGIVDDGLFSITGSTAKNGVFITTLSGGGEVALSDRTLSLTKAAGTFAGGITGQNGNLTVLSGAETLSGVNDYTGVTTISPGGTLALSGLGSIAASQGVNDDGVFSIVQSSKPGATITTLSGNGAVALGANTLTLSHASGIFSGDLSGVGGGLTLDPGGVETLSRTNTYTGNTLILAGTLLNLSDQGSISQSGHVIDDGVLSILGSAAPVNQIVSLAGQGGFVLLGKNTLELTDASDNFGGTIVGSGGVTVAAGTETLSNQNIYTGVTQILGPATLALQGLGSVADSSEIDDNGMLNISQSALPGATITDLTGSGQVNLGANTLTLSDDVGSFAGSIKGSGALQLLAGAMTLSGSNSYSGGTVVEGGALSVSANDNLGAPSGAVTLNNGTIEVTAPVVMNRPLDIGTRTGDHAYLSGPADTQVAHPLSPSDQQALVSDGSMTGLGHLTVSGTVIDNGQGGPAGGTDIQNGLLEVGDASHPNANLAGDVMVDPAEGGLAEGVLRGHGTIKGNVTDQGLVYPGGSIGVLTVNGNYTQAPDGNLEIAVTPDYLQPGIGYSQLLVSGKAQLAGTLNLNVLPGNYLVGAHYEIVHAGNGVSGTFSQVLNDRLFDNYLTLQPQYLPDEVILGLQATPGRLPDGTLSPSAGPAFLTGAGMASSNYITNRSLFSAMNGIAAAAQRGAWVQGLGSFGRANAASVSDYGGIAGYGKSINRHWIIGAAFSGLGTQTGTHFDNVDSHSFGGYGYSIYRQGSWRVDGVLGAGYLALNSSRRLLPSDLVASGNSSGWFADASAKAQYRQNFGPAFISPYVEAGFVHTMVDGYQEQGAGILDIHYAHLLTNIGVLGTGLKAGYHFQAHSARIIPWISVGGSGYLGNRYATNLETIGLTNAMEVARIAPGGALNTGIGLTVKGRKNWAMHVEYQGQFARDMHLNTFYIEGDYLW</sequence>
<reference evidence="1 2" key="1">
    <citation type="journal article" date="2021" name="ISME J.">
        <title>Genomic evolution of the class Acidithiobacillia: deep-branching Proteobacteria living in extreme acidic conditions.</title>
        <authorList>
            <person name="Moya-Beltran A."/>
            <person name="Beard S."/>
            <person name="Rojas-Villalobos C."/>
            <person name="Issotta F."/>
            <person name="Gallardo Y."/>
            <person name="Ulloa R."/>
            <person name="Giaveno A."/>
            <person name="Degli Esposti M."/>
            <person name="Johnson D.B."/>
            <person name="Quatrini R."/>
        </authorList>
    </citation>
    <scope>NUCLEOTIDE SEQUENCE [LARGE SCALE GENOMIC DNA]</scope>
    <source>
        <strain evidence="1 2">GG1-14</strain>
    </source>
</reference>
<dbReference type="Proteomes" id="UP001195965">
    <property type="component" value="Chromosome"/>
</dbReference>
<name>A0ACD5HGI5_9PROT</name>
<keyword evidence="2" id="KW-1185">Reference proteome</keyword>
<evidence type="ECO:0000313" key="1">
    <source>
        <dbReference type="EMBL" id="XRI74055.1"/>
    </source>
</evidence>
<accession>A0ACD5HGI5</accession>
<protein>
    <submittedName>
        <fullName evidence="1">Autotransporter-associated beta strand repeat-containing protein</fullName>
    </submittedName>
</protein>
<gene>
    <name evidence="1" type="ORF">HHS34_002370</name>
</gene>